<dbReference type="EMBL" id="JBBPFD010000008">
    <property type="protein sequence ID" value="KAK7915483.1"/>
    <property type="molecule type" value="Genomic_DNA"/>
</dbReference>
<accession>A0AAW0P830</accession>
<evidence type="ECO:0000313" key="4">
    <source>
        <dbReference type="Proteomes" id="UP001460270"/>
    </source>
</evidence>
<protein>
    <submittedName>
        <fullName evidence="3">Uncharacterized protein</fullName>
    </submittedName>
</protein>
<dbReference type="Proteomes" id="UP001460270">
    <property type="component" value="Unassembled WGS sequence"/>
</dbReference>
<sequence length="435" mass="51461">MGRRRRDPDRERRLQIQSQLQFSPDTRRGRQDAVQRDTESYKLSQKTRENNGNLKLVRGEDGQLDQRFSGFAGQGLDTGIDKLERQKLVLTDTYQCLKSELDPDTIQKHYEEVKLRRDRTLVENEQLLIQISDLNRQKAAQSSWVNKCDLIQLEENSFKQENEKLKKHISRITKEYDWEMQKCFGQKLKVLQHEEMKTENEKLRQDLNKMQNKLARCRALEEKHRCTNLKDAKLLNKKLLKKKSDLEKELSKCAQSQEAVHVLTNETDELREKNFSLQQEIQEMTLKSQDKSLVKLRIKVLEDEKKALMRRNRHLKVKVAQLVRKRKYEQKVMKNQELLTNAMRQKNEQVQSIYEELIVETENNKVANEKCRTISIIEGREREITCTLLTCAGVSSAPLTLGKDKQEKAWTESEELGAMADWRQQQFQDRLNYLR</sequence>
<dbReference type="AlphaFoldDB" id="A0AAW0P830"/>
<organism evidence="3 4">
    <name type="scientific">Mugilogobius chulae</name>
    <name type="common">yellowstripe goby</name>
    <dbReference type="NCBI Taxonomy" id="88201"/>
    <lineage>
        <taxon>Eukaryota</taxon>
        <taxon>Metazoa</taxon>
        <taxon>Chordata</taxon>
        <taxon>Craniata</taxon>
        <taxon>Vertebrata</taxon>
        <taxon>Euteleostomi</taxon>
        <taxon>Actinopterygii</taxon>
        <taxon>Neopterygii</taxon>
        <taxon>Teleostei</taxon>
        <taxon>Neoteleostei</taxon>
        <taxon>Acanthomorphata</taxon>
        <taxon>Gobiaria</taxon>
        <taxon>Gobiiformes</taxon>
        <taxon>Gobioidei</taxon>
        <taxon>Gobiidae</taxon>
        <taxon>Gobionellinae</taxon>
        <taxon>Mugilogobius</taxon>
    </lineage>
</organism>
<evidence type="ECO:0000313" key="3">
    <source>
        <dbReference type="EMBL" id="KAK7915483.1"/>
    </source>
</evidence>
<gene>
    <name evidence="3" type="ORF">WMY93_011244</name>
</gene>
<feature type="coiled-coil region" evidence="1">
    <location>
        <begin position="80"/>
        <end position="345"/>
    </location>
</feature>
<reference evidence="4" key="1">
    <citation type="submission" date="2024-04" db="EMBL/GenBank/DDBJ databases">
        <title>Salinicola lusitanus LLJ914,a marine bacterium isolated from the Okinawa Trough.</title>
        <authorList>
            <person name="Li J."/>
        </authorList>
    </citation>
    <scope>NUCLEOTIDE SEQUENCE [LARGE SCALE GENOMIC DNA]</scope>
</reference>
<evidence type="ECO:0000256" key="1">
    <source>
        <dbReference type="SAM" id="Coils"/>
    </source>
</evidence>
<feature type="compositionally biased region" description="Basic and acidic residues" evidence="2">
    <location>
        <begin position="25"/>
        <end position="40"/>
    </location>
</feature>
<keyword evidence="1" id="KW-0175">Coiled coil</keyword>
<proteinExistence type="predicted"/>
<name>A0AAW0P830_9GOBI</name>
<keyword evidence="4" id="KW-1185">Reference proteome</keyword>
<evidence type="ECO:0000256" key="2">
    <source>
        <dbReference type="SAM" id="MobiDB-lite"/>
    </source>
</evidence>
<comment type="caution">
    <text evidence="3">The sequence shown here is derived from an EMBL/GenBank/DDBJ whole genome shotgun (WGS) entry which is preliminary data.</text>
</comment>
<feature type="region of interest" description="Disordered" evidence="2">
    <location>
        <begin position="24"/>
        <end position="51"/>
    </location>
</feature>